<dbReference type="Proteomes" id="UP001259832">
    <property type="component" value="Unassembled WGS sequence"/>
</dbReference>
<evidence type="ECO:0000256" key="1">
    <source>
        <dbReference type="ARBA" id="ARBA00004340"/>
    </source>
</evidence>
<dbReference type="InterPro" id="IPR045379">
    <property type="entry name" value="Crinkler_N"/>
</dbReference>
<evidence type="ECO:0000259" key="4">
    <source>
        <dbReference type="Pfam" id="PF20147"/>
    </source>
</evidence>
<evidence type="ECO:0000256" key="3">
    <source>
        <dbReference type="ARBA" id="ARBA00022525"/>
    </source>
</evidence>
<comment type="caution">
    <text evidence="5">The sequence shown here is derived from an EMBL/GenBank/DDBJ whole genome shotgun (WGS) entry which is preliminary data.</text>
</comment>
<name>A0AAD9GSW5_9STRA</name>
<keyword evidence="6" id="KW-1185">Reference proteome</keyword>
<dbReference type="Pfam" id="PF20147">
    <property type="entry name" value="Crinkler"/>
    <property type="match status" value="1"/>
</dbReference>
<evidence type="ECO:0000313" key="5">
    <source>
        <dbReference type="EMBL" id="KAK1943984.1"/>
    </source>
</evidence>
<organism evidence="5 6">
    <name type="scientific">Phytophthora citrophthora</name>
    <dbReference type="NCBI Taxonomy" id="4793"/>
    <lineage>
        <taxon>Eukaryota</taxon>
        <taxon>Sar</taxon>
        <taxon>Stramenopiles</taxon>
        <taxon>Oomycota</taxon>
        <taxon>Peronosporomycetes</taxon>
        <taxon>Peronosporales</taxon>
        <taxon>Peronosporaceae</taxon>
        <taxon>Phytophthora</taxon>
    </lineage>
</organism>
<dbReference type="GO" id="GO:0005576">
    <property type="term" value="C:extracellular region"/>
    <property type="evidence" value="ECO:0007669"/>
    <property type="project" value="UniProtKB-SubCell"/>
</dbReference>
<gene>
    <name evidence="5" type="ORF">P3T76_005380</name>
</gene>
<proteinExistence type="predicted"/>
<dbReference type="GO" id="GO:0043657">
    <property type="term" value="C:host cell"/>
    <property type="evidence" value="ECO:0007669"/>
    <property type="project" value="UniProtKB-SubCell"/>
</dbReference>
<sequence>MVQCYGEGNVFSVEINRHADVETLQKVIVNKKKDVNDRFNVDPAELTLYLAGKKEDEETKWLKDDARLDDLLQGGISTDYKKMRSSWILDGDCFGKNFQPGDGDIHVLVQIPEVVANVDVNKAAFWLVTGSVESGHHSISNLYRIADAELGYYDPENILSDNKVQAFWYTNNDLFFSRKVSTFIYLLLLLR</sequence>
<dbReference type="AlphaFoldDB" id="A0AAD9GSW5"/>
<evidence type="ECO:0000313" key="6">
    <source>
        <dbReference type="Proteomes" id="UP001259832"/>
    </source>
</evidence>
<feature type="domain" description="Crinkler effector protein N-terminal" evidence="4">
    <location>
        <begin position="5"/>
        <end position="110"/>
    </location>
</feature>
<accession>A0AAD9GSW5</accession>
<reference evidence="5" key="1">
    <citation type="submission" date="2023-08" db="EMBL/GenBank/DDBJ databases">
        <title>Reference Genome Resource for the Citrus Pathogen Phytophthora citrophthora.</title>
        <authorList>
            <person name="Moller H."/>
            <person name="Coetzee B."/>
            <person name="Rose L.J."/>
            <person name="Van Niekerk J.M."/>
        </authorList>
    </citation>
    <scope>NUCLEOTIDE SEQUENCE</scope>
    <source>
        <strain evidence="5">STE-U-9442</strain>
    </source>
</reference>
<comment type="subcellular location">
    <subcellularLocation>
        <location evidence="1">Host cell</location>
    </subcellularLocation>
    <subcellularLocation>
        <location evidence="2">Secreted</location>
    </subcellularLocation>
</comment>
<evidence type="ECO:0000256" key="2">
    <source>
        <dbReference type="ARBA" id="ARBA00004613"/>
    </source>
</evidence>
<dbReference type="EMBL" id="JASMQC010000007">
    <property type="protein sequence ID" value="KAK1943984.1"/>
    <property type="molecule type" value="Genomic_DNA"/>
</dbReference>
<protein>
    <recommendedName>
        <fullName evidence="4">Crinkler effector protein N-terminal domain-containing protein</fullName>
    </recommendedName>
</protein>
<keyword evidence="3" id="KW-0964">Secreted</keyword>